<comment type="catalytic activity">
    <reaction evidence="7">
        <text>serotonin + octadecanoyl-CoA = N-octadecanoyl-serotonin + CoA + H(+)</text>
        <dbReference type="Rhea" id="RHEA:51400"/>
        <dbReference type="ChEBI" id="CHEBI:15378"/>
        <dbReference type="ChEBI" id="CHEBI:57287"/>
        <dbReference type="ChEBI" id="CHEBI:57394"/>
        <dbReference type="ChEBI" id="CHEBI:134065"/>
        <dbReference type="ChEBI" id="CHEBI:350546"/>
    </reaction>
    <physiologicalReaction direction="left-to-right" evidence="7">
        <dbReference type="Rhea" id="RHEA:51401"/>
    </physiologicalReaction>
</comment>
<proteinExistence type="inferred from homology"/>
<dbReference type="Gene3D" id="3.40.630.30">
    <property type="match status" value="1"/>
</dbReference>
<comment type="similarity">
    <text evidence="4">Belongs to the acetyltransferase family. AANAT subfamily.</text>
</comment>
<dbReference type="Pfam" id="PF00583">
    <property type="entry name" value="Acetyltransf_1"/>
    <property type="match status" value="1"/>
</dbReference>
<evidence type="ECO:0000259" key="14">
    <source>
        <dbReference type="PROSITE" id="PS51186"/>
    </source>
</evidence>
<evidence type="ECO:0000256" key="5">
    <source>
        <dbReference type="ARBA" id="ARBA00039114"/>
    </source>
</evidence>
<accession>A0AAD4K949</accession>
<dbReference type="Proteomes" id="UP001200034">
    <property type="component" value="Unassembled WGS sequence"/>
</dbReference>
<evidence type="ECO:0000256" key="1">
    <source>
        <dbReference type="ARBA" id="ARBA00022679"/>
    </source>
</evidence>
<feature type="domain" description="N-acetyltransferase" evidence="14">
    <location>
        <begin position="9"/>
        <end position="210"/>
    </location>
</feature>
<evidence type="ECO:0000256" key="13">
    <source>
        <dbReference type="ARBA" id="ARBA00052491"/>
    </source>
</evidence>
<feature type="non-terminal residue" evidence="15">
    <location>
        <position position="1"/>
    </location>
</feature>
<comment type="catalytic activity">
    <reaction evidence="8">
        <text>serotonin + (5Z,8Z,11Z,14Z)-eicosatetraenoyl-CoA = N-[(5Z,8Z,11Z,14Z)-eicosatetraenoyl]-serotonin + CoA + H(+)</text>
        <dbReference type="Rhea" id="RHEA:51396"/>
        <dbReference type="ChEBI" id="CHEBI:15378"/>
        <dbReference type="ChEBI" id="CHEBI:57287"/>
        <dbReference type="ChEBI" id="CHEBI:57368"/>
        <dbReference type="ChEBI" id="CHEBI:132255"/>
        <dbReference type="ChEBI" id="CHEBI:350546"/>
    </reaction>
    <physiologicalReaction direction="left-to-right" evidence="8">
        <dbReference type="Rhea" id="RHEA:51397"/>
    </physiologicalReaction>
</comment>
<sequence length="221" mass="24766">VARHVMSTIIIRELTLEDFEQLKIFLRDRYVVDEPLWQRYPEGQRQNMADPKKEEYRRNLIQQGTSLVALEGERIVGVALAGATYPSDVEQHRVDSEQLPNDTILGQVARFLAHVEAEANVLPRYNVAKAIYLNILGVDATVRRQGLGRRLVAALIEVARSRGFPLLVTTCTSLYSARVMSALGMECVHAQAYADYKDDAGSVVFQPQAPHTEASVMAMRL</sequence>
<keyword evidence="1" id="KW-0808">Transferase</keyword>
<comment type="catalytic activity">
    <reaction evidence="9">
        <text>dopamine + acetyl-CoA = N-acetyldopamine + CoA + H(+)</text>
        <dbReference type="Rhea" id="RHEA:51388"/>
        <dbReference type="ChEBI" id="CHEBI:15378"/>
        <dbReference type="ChEBI" id="CHEBI:57287"/>
        <dbReference type="ChEBI" id="CHEBI:57288"/>
        <dbReference type="ChEBI" id="CHEBI:59905"/>
        <dbReference type="ChEBI" id="CHEBI:125678"/>
    </reaction>
    <physiologicalReaction direction="left-to-right" evidence="9">
        <dbReference type="Rhea" id="RHEA:51389"/>
    </physiologicalReaction>
</comment>
<evidence type="ECO:0000313" key="16">
    <source>
        <dbReference type="Proteomes" id="UP001200034"/>
    </source>
</evidence>
<reference evidence="15" key="1">
    <citation type="journal article" date="2021" name="Mol. Ecol. Resour.">
        <title>Phylogenomic analyses of the genus Drosophila reveals genomic signals of climate adaptation.</title>
        <authorList>
            <person name="Li F."/>
            <person name="Rane R.V."/>
            <person name="Luria V."/>
            <person name="Xiong Z."/>
            <person name="Chen J."/>
            <person name="Li Z."/>
            <person name="Catullo R.A."/>
            <person name="Griffin P.C."/>
            <person name="Schiffer M."/>
            <person name="Pearce S."/>
            <person name="Lee S.F."/>
            <person name="McElroy K."/>
            <person name="Stocker A."/>
            <person name="Shirriffs J."/>
            <person name="Cockerell F."/>
            <person name="Coppin C."/>
            <person name="Sgro C.M."/>
            <person name="Karger A."/>
            <person name="Cain J.W."/>
            <person name="Weber J.A."/>
            <person name="Santpere G."/>
            <person name="Kirschner M.W."/>
            <person name="Hoffmann A.A."/>
            <person name="Oakeshott J.G."/>
            <person name="Zhang G."/>
        </authorList>
    </citation>
    <scope>NUCLEOTIDE SEQUENCE</scope>
    <source>
        <strain evidence="15">BGI-SZ-2011g</strain>
    </source>
</reference>
<name>A0AAD4K949_9MUSC</name>
<dbReference type="InterPro" id="IPR000182">
    <property type="entry name" value="GNAT_dom"/>
</dbReference>
<dbReference type="SUPFAM" id="SSF55729">
    <property type="entry name" value="Acyl-CoA N-acyltransferases (Nat)"/>
    <property type="match status" value="1"/>
</dbReference>
<comment type="pathway">
    <text evidence="3">Aromatic compound metabolism; melatonin biosynthesis; melatonin from serotonin: step 1/2.</text>
</comment>
<dbReference type="PANTHER" id="PTHR20905">
    <property type="entry name" value="N-ACETYLTRANSFERASE-RELATED"/>
    <property type="match status" value="1"/>
</dbReference>
<dbReference type="CDD" id="cd04301">
    <property type="entry name" value="NAT_SF"/>
    <property type="match status" value="1"/>
</dbReference>
<comment type="catalytic activity">
    <reaction evidence="13">
        <text>serotonin + acetyl-CoA = N-acetylserotonin + CoA + H(+)</text>
        <dbReference type="Rhea" id="RHEA:25217"/>
        <dbReference type="ChEBI" id="CHEBI:15378"/>
        <dbReference type="ChEBI" id="CHEBI:17697"/>
        <dbReference type="ChEBI" id="CHEBI:57287"/>
        <dbReference type="ChEBI" id="CHEBI:57288"/>
        <dbReference type="ChEBI" id="CHEBI:350546"/>
        <dbReference type="EC" id="2.3.1.87"/>
    </reaction>
    <physiologicalReaction direction="left-to-right" evidence="13">
        <dbReference type="Rhea" id="RHEA:25218"/>
    </physiologicalReaction>
</comment>
<evidence type="ECO:0000256" key="7">
    <source>
        <dbReference type="ARBA" id="ARBA00050849"/>
    </source>
</evidence>
<keyword evidence="16" id="KW-1185">Reference proteome</keyword>
<dbReference type="PROSITE" id="PS51186">
    <property type="entry name" value="GNAT"/>
    <property type="match status" value="1"/>
</dbReference>
<dbReference type="FunFam" id="3.40.630.30:FF:000046">
    <property type="entry name" value="Dopamine N-acetyltransferase"/>
    <property type="match status" value="1"/>
</dbReference>
<comment type="caution">
    <text evidence="15">The sequence shown here is derived from an EMBL/GenBank/DDBJ whole genome shotgun (WGS) entry which is preliminary data.</text>
</comment>
<evidence type="ECO:0000256" key="11">
    <source>
        <dbReference type="ARBA" id="ARBA00052178"/>
    </source>
</evidence>
<comment type="catalytic activity">
    <reaction evidence="10">
        <text>serotonin + (9Z)-octadecenoyl-CoA = N-(9Z-octadecenoyl)-serotonin + CoA + H(+)</text>
        <dbReference type="Rhea" id="RHEA:51392"/>
        <dbReference type="ChEBI" id="CHEBI:15378"/>
        <dbReference type="ChEBI" id="CHEBI:57287"/>
        <dbReference type="ChEBI" id="CHEBI:57387"/>
        <dbReference type="ChEBI" id="CHEBI:134064"/>
        <dbReference type="ChEBI" id="CHEBI:350546"/>
    </reaction>
    <physiologicalReaction direction="left-to-right" evidence="10">
        <dbReference type="Rhea" id="RHEA:51393"/>
    </physiologicalReaction>
</comment>
<evidence type="ECO:0000256" key="2">
    <source>
        <dbReference type="ARBA" id="ARBA00023315"/>
    </source>
</evidence>
<evidence type="ECO:0000256" key="10">
    <source>
        <dbReference type="ARBA" id="ARBA00051823"/>
    </source>
</evidence>
<dbReference type="EMBL" id="JAJJHW010001127">
    <property type="protein sequence ID" value="KAH8378396.1"/>
    <property type="molecule type" value="Genomic_DNA"/>
</dbReference>
<evidence type="ECO:0000256" key="3">
    <source>
        <dbReference type="ARBA" id="ARBA00037926"/>
    </source>
</evidence>
<evidence type="ECO:0000256" key="9">
    <source>
        <dbReference type="ARBA" id="ARBA00051711"/>
    </source>
</evidence>
<organism evidence="15 16">
    <name type="scientific">Drosophila rubida</name>
    <dbReference type="NCBI Taxonomy" id="30044"/>
    <lineage>
        <taxon>Eukaryota</taxon>
        <taxon>Metazoa</taxon>
        <taxon>Ecdysozoa</taxon>
        <taxon>Arthropoda</taxon>
        <taxon>Hexapoda</taxon>
        <taxon>Insecta</taxon>
        <taxon>Pterygota</taxon>
        <taxon>Neoptera</taxon>
        <taxon>Endopterygota</taxon>
        <taxon>Diptera</taxon>
        <taxon>Brachycera</taxon>
        <taxon>Muscomorpha</taxon>
        <taxon>Ephydroidea</taxon>
        <taxon>Drosophilidae</taxon>
        <taxon>Drosophila</taxon>
    </lineage>
</organism>
<dbReference type="GO" id="GO:0004059">
    <property type="term" value="F:aralkylamine N-acetyltransferase activity"/>
    <property type="evidence" value="ECO:0007669"/>
    <property type="project" value="UniProtKB-EC"/>
</dbReference>
<gene>
    <name evidence="15" type="ORF">KR093_011160</name>
</gene>
<dbReference type="EC" id="2.3.1.87" evidence="5"/>
<dbReference type="InterPro" id="IPR016181">
    <property type="entry name" value="Acyl_CoA_acyltransferase"/>
</dbReference>
<comment type="catalytic activity">
    <reaction evidence="6">
        <text>dopamine + (9Z)-octadecenoyl-CoA = N-(9Z-octadecanoyl)-dopamine + CoA + H(+)</text>
        <dbReference type="Rhea" id="RHEA:51380"/>
        <dbReference type="ChEBI" id="CHEBI:15378"/>
        <dbReference type="ChEBI" id="CHEBI:31883"/>
        <dbReference type="ChEBI" id="CHEBI:57287"/>
        <dbReference type="ChEBI" id="CHEBI:57387"/>
        <dbReference type="ChEBI" id="CHEBI:59905"/>
    </reaction>
    <physiologicalReaction direction="left-to-right" evidence="6">
        <dbReference type="Rhea" id="RHEA:51381"/>
    </physiologicalReaction>
</comment>
<protein>
    <recommendedName>
        <fullName evidence="5">aralkylamine N-acetyltransferase</fullName>
        <ecNumber evidence="5">2.3.1.87</ecNumber>
    </recommendedName>
</protein>
<dbReference type="AlphaFoldDB" id="A0AAD4K949"/>
<comment type="catalytic activity">
    <reaction evidence="12">
        <text>dopamine + hexadecanoyl-CoA = N-hexadecanoyl-dopamine + CoA + H(+)</text>
        <dbReference type="Rhea" id="RHEA:51376"/>
        <dbReference type="ChEBI" id="CHEBI:15378"/>
        <dbReference type="ChEBI" id="CHEBI:57287"/>
        <dbReference type="ChEBI" id="CHEBI:57379"/>
        <dbReference type="ChEBI" id="CHEBI:59905"/>
        <dbReference type="ChEBI" id="CHEBI:134058"/>
    </reaction>
    <physiologicalReaction direction="left-to-right" evidence="12">
        <dbReference type="Rhea" id="RHEA:51377"/>
    </physiologicalReaction>
</comment>
<keyword evidence="2" id="KW-0012">Acyltransferase</keyword>
<dbReference type="PANTHER" id="PTHR20905:SF1">
    <property type="entry name" value="AT07410P-RELATED"/>
    <property type="match status" value="1"/>
</dbReference>
<evidence type="ECO:0000256" key="6">
    <source>
        <dbReference type="ARBA" id="ARBA00050189"/>
    </source>
</evidence>
<evidence type="ECO:0000256" key="4">
    <source>
        <dbReference type="ARBA" id="ARBA00038182"/>
    </source>
</evidence>
<evidence type="ECO:0000256" key="12">
    <source>
        <dbReference type="ARBA" id="ARBA00052335"/>
    </source>
</evidence>
<evidence type="ECO:0000313" key="15">
    <source>
        <dbReference type="EMBL" id="KAH8378396.1"/>
    </source>
</evidence>
<comment type="catalytic activity">
    <reaction evidence="11">
        <text>serotonin + hexadecanoyl-CoA = N-hexadecanoyl-serotonin + CoA + H(+)</text>
        <dbReference type="Rhea" id="RHEA:51384"/>
        <dbReference type="ChEBI" id="CHEBI:15378"/>
        <dbReference type="ChEBI" id="CHEBI:57287"/>
        <dbReference type="ChEBI" id="CHEBI:57379"/>
        <dbReference type="ChEBI" id="CHEBI:134059"/>
        <dbReference type="ChEBI" id="CHEBI:350546"/>
    </reaction>
    <physiologicalReaction direction="left-to-right" evidence="11">
        <dbReference type="Rhea" id="RHEA:51385"/>
    </physiologicalReaction>
</comment>
<evidence type="ECO:0000256" key="8">
    <source>
        <dbReference type="ARBA" id="ARBA00051284"/>
    </source>
</evidence>